<dbReference type="Pfam" id="PF00125">
    <property type="entry name" value="Histone"/>
    <property type="match status" value="1"/>
</dbReference>
<dbReference type="EMBL" id="JARJCM010000420">
    <property type="protein sequence ID" value="KAJ7017276.1"/>
    <property type="molecule type" value="Genomic_DNA"/>
</dbReference>
<dbReference type="GO" id="GO:0046982">
    <property type="term" value="F:protein heterodimerization activity"/>
    <property type="evidence" value="ECO:0007669"/>
    <property type="project" value="InterPro"/>
</dbReference>
<dbReference type="GO" id="GO:0003677">
    <property type="term" value="F:DNA binding"/>
    <property type="evidence" value="ECO:0007669"/>
    <property type="project" value="InterPro"/>
</dbReference>
<accession>A0AAD6RZ44</accession>
<dbReference type="PANTHER" id="PTHR23428">
    <property type="entry name" value="HISTONE H2B"/>
    <property type="match status" value="1"/>
</dbReference>
<evidence type="ECO:0000313" key="3">
    <source>
        <dbReference type="EMBL" id="KAJ7017276.1"/>
    </source>
</evidence>
<organism evidence="3 4">
    <name type="scientific">Mycena alexandri</name>
    <dbReference type="NCBI Taxonomy" id="1745969"/>
    <lineage>
        <taxon>Eukaryota</taxon>
        <taxon>Fungi</taxon>
        <taxon>Dikarya</taxon>
        <taxon>Basidiomycota</taxon>
        <taxon>Agaricomycotina</taxon>
        <taxon>Agaricomycetes</taxon>
        <taxon>Agaricomycetidae</taxon>
        <taxon>Agaricales</taxon>
        <taxon>Marasmiineae</taxon>
        <taxon>Mycenaceae</taxon>
        <taxon>Mycena</taxon>
    </lineage>
</organism>
<gene>
    <name evidence="3" type="ORF">C8F04DRAFT_872812</name>
</gene>
<feature type="non-terminal residue" evidence="3">
    <location>
        <position position="61"/>
    </location>
</feature>
<dbReference type="InterPro" id="IPR009072">
    <property type="entry name" value="Histone-fold"/>
</dbReference>
<comment type="similarity">
    <text evidence="1">Belongs to the histone H2B family.</text>
</comment>
<keyword evidence="4" id="KW-1185">Reference proteome</keyword>
<sequence>LSSRAMSVMVDIVNDILDRIVREASFLARISKKSTISAREISTAVRLIFPRTLWKHAAAEG</sequence>
<dbReference type="AlphaFoldDB" id="A0AAD6RZ44"/>
<proteinExistence type="inferred from homology"/>
<comment type="caution">
    <text evidence="3">The sequence shown here is derived from an EMBL/GenBank/DDBJ whole genome shotgun (WGS) entry which is preliminary data.</text>
</comment>
<dbReference type="Gene3D" id="1.10.20.10">
    <property type="entry name" value="Histone, subunit A"/>
    <property type="match status" value="1"/>
</dbReference>
<feature type="domain" description="Core Histone H2A/H2B/H3" evidence="2">
    <location>
        <begin position="2"/>
        <end position="47"/>
    </location>
</feature>
<dbReference type="SUPFAM" id="SSF47113">
    <property type="entry name" value="Histone-fold"/>
    <property type="match status" value="1"/>
</dbReference>
<dbReference type="InterPro" id="IPR000558">
    <property type="entry name" value="Histone_H2B"/>
</dbReference>
<dbReference type="PRINTS" id="PR00621">
    <property type="entry name" value="HISTONEH2B"/>
</dbReference>
<dbReference type="SMART" id="SM00427">
    <property type="entry name" value="H2B"/>
    <property type="match status" value="1"/>
</dbReference>
<name>A0AAD6RZ44_9AGAR</name>
<evidence type="ECO:0000259" key="2">
    <source>
        <dbReference type="Pfam" id="PF00125"/>
    </source>
</evidence>
<dbReference type="Proteomes" id="UP001218188">
    <property type="component" value="Unassembled WGS sequence"/>
</dbReference>
<evidence type="ECO:0000313" key="4">
    <source>
        <dbReference type="Proteomes" id="UP001218188"/>
    </source>
</evidence>
<protein>
    <submittedName>
        <fullName evidence="3">Histone-fold-containing protein</fullName>
    </submittedName>
</protein>
<feature type="non-terminal residue" evidence="3">
    <location>
        <position position="1"/>
    </location>
</feature>
<reference evidence="3" key="1">
    <citation type="submission" date="2023-03" db="EMBL/GenBank/DDBJ databases">
        <title>Massive genome expansion in bonnet fungi (Mycena s.s.) driven by repeated elements and novel gene families across ecological guilds.</title>
        <authorList>
            <consortium name="Lawrence Berkeley National Laboratory"/>
            <person name="Harder C.B."/>
            <person name="Miyauchi S."/>
            <person name="Viragh M."/>
            <person name="Kuo A."/>
            <person name="Thoen E."/>
            <person name="Andreopoulos B."/>
            <person name="Lu D."/>
            <person name="Skrede I."/>
            <person name="Drula E."/>
            <person name="Henrissat B."/>
            <person name="Morin E."/>
            <person name="Kohler A."/>
            <person name="Barry K."/>
            <person name="LaButti K."/>
            <person name="Morin E."/>
            <person name="Salamov A."/>
            <person name="Lipzen A."/>
            <person name="Mereny Z."/>
            <person name="Hegedus B."/>
            <person name="Baldrian P."/>
            <person name="Stursova M."/>
            <person name="Weitz H."/>
            <person name="Taylor A."/>
            <person name="Grigoriev I.V."/>
            <person name="Nagy L.G."/>
            <person name="Martin F."/>
            <person name="Kauserud H."/>
        </authorList>
    </citation>
    <scope>NUCLEOTIDE SEQUENCE</scope>
    <source>
        <strain evidence="3">CBHHK200</strain>
    </source>
</reference>
<dbReference type="GO" id="GO:0030527">
    <property type="term" value="F:structural constituent of chromatin"/>
    <property type="evidence" value="ECO:0007669"/>
    <property type="project" value="InterPro"/>
</dbReference>
<dbReference type="InterPro" id="IPR007125">
    <property type="entry name" value="H2A/H2B/H3"/>
</dbReference>
<evidence type="ECO:0000256" key="1">
    <source>
        <dbReference type="ARBA" id="ARBA00006846"/>
    </source>
</evidence>
<dbReference type="GO" id="GO:0000786">
    <property type="term" value="C:nucleosome"/>
    <property type="evidence" value="ECO:0007669"/>
    <property type="project" value="InterPro"/>
</dbReference>